<comment type="caution">
    <text evidence="2">The sequence shown here is derived from an EMBL/GenBank/DDBJ whole genome shotgun (WGS) entry which is preliminary data.</text>
</comment>
<dbReference type="RefSeq" id="WP_201631226.1">
    <property type="nucleotide sequence ID" value="NZ_JAEQNB010000001.1"/>
</dbReference>
<dbReference type="Gene3D" id="3.40.50.300">
    <property type="entry name" value="P-loop containing nucleotide triphosphate hydrolases"/>
    <property type="match status" value="1"/>
</dbReference>
<proteinExistence type="predicted"/>
<dbReference type="EMBL" id="JAEQNB010000001">
    <property type="protein sequence ID" value="MBL0385743.1"/>
    <property type="molecule type" value="Genomic_DNA"/>
</dbReference>
<protein>
    <recommendedName>
        <fullName evidence="4">HD domain-containing protein</fullName>
    </recommendedName>
</protein>
<dbReference type="PANTHER" id="PTHR47545">
    <property type="entry name" value="MULTIFUNCTIONAL CCA PROTEIN"/>
    <property type="match status" value="1"/>
</dbReference>
<name>A0ABS1J633_9BACL</name>
<gene>
    <name evidence="2" type="ORF">JJB07_03695</name>
</gene>
<dbReference type="Gene3D" id="1.10.3210.10">
    <property type="entry name" value="Hypothetical protein af1432"/>
    <property type="match status" value="1"/>
</dbReference>
<reference evidence="2 3" key="1">
    <citation type="submission" date="2021-01" db="EMBL/GenBank/DDBJ databases">
        <title>Tumebacillus sp. strain ITR2 16S ribosomal RNA gene Genome sequencing and assembly.</title>
        <authorList>
            <person name="Kang M."/>
        </authorList>
    </citation>
    <scope>NUCLEOTIDE SEQUENCE [LARGE SCALE GENOMIC DNA]</scope>
    <source>
        <strain evidence="2 3">ITR2</strain>
    </source>
</reference>
<organism evidence="2 3">
    <name type="scientific">Tumebacillus amylolyticus</name>
    <dbReference type="NCBI Taxonomy" id="2801339"/>
    <lineage>
        <taxon>Bacteria</taxon>
        <taxon>Bacillati</taxon>
        <taxon>Bacillota</taxon>
        <taxon>Bacilli</taxon>
        <taxon>Bacillales</taxon>
        <taxon>Alicyclobacillaceae</taxon>
        <taxon>Tumebacillus</taxon>
    </lineage>
</organism>
<dbReference type="SUPFAM" id="SSF52540">
    <property type="entry name" value="P-loop containing nucleoside triphosphate hydrolases"/>
    <property type="match status" value="1"/>
</dbReference>
<evidence type="ECO:0008006" key="4">
    <source>
        <dbReference type="Google" id="ProtNLM"/>
    </source>
</evidence>
<keyword evidence="3" id="KW-1185">Reference proteome</keyword>
<dbReference type="Pfam" id="PF13671">
    <property type="entry name" value="AAA_33"/>
    <property type="match status" value="1"/>
</dbReference>
<keyword evidence="1" id="KW-0547">Nucleotide-binding</keyword>
<dbReference type="Proteomes" id="UP000602284">
    <property type="component" value="Unassembled WGS sequence"/>
</dbReference>
<evidence type="ECO:0000313" key="2">
    <source>
        <dbReference type="EMBL" id="MBL0385743.1"/>
    </source>
</evidence>
<dbReference type="SUPFAM" id="SSF109604">
    <property type="entry name" value="HD-domain/PDEase-like"/>
    <property type="match status" value="1"/>
</dbReference>
<evidence type="ECO:0000313" key="3">
    <source>
        <dbReference type="Proteomes" id="UP000602284"/>
    </source>
</evidence>
<dbReference type="InterPro" id="IPR027417">
    <property type="entry name" value="P-loop_NTPase"/>
</dbReference>
<sequence>MPVLTLYVGFPTLSKTRAAQQHAAKTGALLISVVDDKVEKVPRDVSDAVKTGGSVVIDAPHRLPKHRKLYLELARRHGYQTEAVYLNIPLEQAEADSSEDRRILQKYQRHLQVPTDVEDFDNLEVHTTEEVLAEAQAFFHEQEKQLLRDPVKLIHSLEADGRLQKWLPELANAIPVDQHNPHHRFTVYEHILKATAVVAGSSLKHVWTMLLHDIGKAYPGIKQFTGFFNQDYERFRKKDFVLIENGADIRDGRDSGEFYVVKGAKVPKEFISTDLNGHFYQHENIGAQMAFRVLTRFGYPPDFAREVMTLIQFHMTLPFEKDTCDLNELRKFYDKVGRYAPDLVLVRLADARGK</sequence>
<accession>A0ABS1J633</accession>
<evidence type="ECO:0000256" key="1">
    <source>
        <dbReference type="ARBA" id="ARBA00022741"/>
    </source>
</evidence>
<dbReference type="InterPro" id="IPR050124">
    <property type="entry name" value="tRNA_CCA-adding_enzyme"/>
</dbReference>